<evidence type="ECO:0000313" key="2">
    <source>
        <dbReference type="Proteomes" id="UP000309997"/>
    </source>
</evidence>
<sequence>MPVTAWNINGASMEDGDDQLELQGLVSRIRKELEEFDKNYVSIIQGDGASLAIWRSAEEFGELAMGDEYPRFLSAPQFNCVKGEDICRMCVLLQNNNIHQNLEA</sequence>
<proteinExistence type="predicted"/>
<comment type="caution">
    <text evidence="1">The sequence shown here is derived from an EMBL/GenBank/DDBJ whole genome shotgun (WGS) entry which is preliminary data.</text>
</comment>
<protein>
    <submittedName>
        <fullName evidence="1">Uncharacterized protein</fullName>
    </submittedName>
</protein>
<dbReference type="Proteomes" id="UP000309997">
    <property type="component" value="Unassembled WGS sequence"/>
</dbReference>
<dbReference type="EMBL" id="RCHU02000010">
    <property type="protein sequence ID" value="KAL3577901.1"/>
    <property type="molecule type" value="Genomic_DNA"/>
</dbReference>
<organism evidence="1 2">
    <name type="scientific">Populus alba</name>
    <name type="common">White poplar</name>
    <dbReference type="NCBI Taxonomy" id="43335"/>
    <lineage>
        <taxon>Eukaryota</taxon>
        <taxon>Viridiplantae</taxon>
        <taxon>Streptophyta</taxon>
        <taxon>Embryophyta</taxon>
        <taxon>Tracheophyta</taxon>
        <taxon>Spermatophyta</taxon>
        <taxon>Magnoliopsida</taxon>
        <taxon>eudicotyledons</taxon>
        <taxon>Gunneridae</taxon>
        <taxon>Pentapetalae</taxon>
        <taxon>rosids</taxon>
        <taxon>fabids</taxon>
        <taxon>Malpighiales</taxon>
        <taxon>Salicaceae</taxon>
        <taxon>Saliceae</taxon>
        <taxon>Populus</taxon>
    </lineage>
</organism>
<name>A0ACC4BHV8_POPAL</name>
<evidence type="ECO:0000313" key="1">
    <source>
        <dbReference type="EMBL" id="KAL3577901.1"/>
    </source>
</evidence>
<gene>
    <name evidence="1" type="ORF">D5086_019405</name>
</gene>
<accession>A0ACC4BHV8</accession>
<reference evidence="1 2" key="1">
    <citation type="journal article" date="2024" name="Plant Biotechnol. J.">
        <title>Genome and CRISPR/Cas9 system of a widespread forest tree (Populus alba) in the world.</title>
        <authorList>
            <person name="Liu Y.J."/>
            <person name="Jiang P.F."/>
            <person name="Han X.M."/>
            <person name="Li X.Y."/>
            <person name="Wang H.M."/>
            <person name="Wang Y.J."/>
            <person name="Wang X.X."/>
            <person name="Zeng Q.Y."/>
        </authorList>
    </citation>
    <scope>NUCLEOTIDE SEQUENCE [LARGE SCALE GENOMIC DNA]</scope>
    <source>
        <strain evidence="2">cv. PAL-ZL1</strain>
    </source>
</reference>
<keyword evidence="2" id="KW-1185">Reference proteome</keyword>